<feature type="non-terminal residue" evidence="1">
    <location>
        <position position="1"/>
    </location>
</feature>
<organism evidence="1">
    <name type="scientific">marine sediment metagenome</name>
    <dbReference type="NCBI Taxonomy" id="412755"/>
    <lineage>
        <taxon>unclassified sequences</taxon>
        <taxon>metagenomes</taxon>
        <taxon>ecological metagenomes</taxon>
    </lineage>
</organism>
<protein>
    <submittedName>
        <fullName evidence="1">Uncharacterized protein</fullName>
    </submittedName>
</protein>
<reference evidence="1" key="1">
    <citation type="journal article" date="2014" name="Front. Microbiol.">
        <title>High frequency of phylogenetically diverse reductive dehalogenase-homologous genes in deep subseafloor sedimentary metagenomes.</title>
        <authorList>
            <person name="Kawai M."/>
            <person name="Futagami T."/>
            <person name="Toyoda A."/>
            <person name="Takaki Y."/>
            <person name="Nishi S."/>
            <person name="Hori S."/>
            <person name="Arai W."/>
            <person name="Tsubouchi T."/>
            <person name="Morono Y."/>
            <person name="Uchiyama I."/>
            <person name="Ito T."/>
            <person name="Fujiyama A."/>
            <person name="Inagaki F."/>
            <person name="Takami H."/>
        </authorList>
    </citation>
    <scope>NUCLEOTIDE SEQUENCE</scope>
    <source>
        <strain evidence="1">Expedition CK06-06</strain>
    </source>
</reference>
<proteinExistence type="predicted"/>
<comment type="caution">
    <text evidence="1">The sequence shown here is derived from an EMBL/GenBank/DDBJ whole genome shotgun (WGS) entry which is preliminary data.</text>
</comment>
<dbReference type="EMBL" id="BARW01008400">
    <property type="protein sequence ID" value="GAI84031.1"/>
    <property type="molecule type" value="Genomic_DNA"/>
</dbReference>
<evidence type="ECO:0000313" key="1">
    <source>
        <dbReference type="EMBL" id="GAI84031.1"/>
    </source>
</evidence>
<name>X1SY35_9ZZZZ</name>
<gene>
    <name evidence="1" type="ORF">S12H4_17227</name>
</gene>
<dbReference type="AlphaFoldDB" id="X1SY35"/>
<accession>X1SY35</accession>
<sequence>TKEVPPEALDHRAGIRASEIQFGLPSLFPQVAKESKG</sequence>